<reference evidence="2 3" key="1">
    <citation type="journal article" date="2009" name="Nature">
        <title>Evolution of pathogenicity and sexual reproduction in eight Candida genomes.</title>
        <authorList>
            <person name="Butler G."/>
            <person name="Rasmussen M.D."/>
            <person name="Lin M.F."/>
            <person name="Santos M.A."/>
            <person name="Sakthikumar S."/>
            <person name="Munro C.A."/>
            <person name="Rheinbay E."/>
            <person name="Grabherr M."/>
            <person name="Forche A."/>
            <person name="Reedy J.L."/>
            <person name="Agrafioti I."/>
            <person name="Arnaud M.B."/>
            <person name="Bates S."/>
            <person name="Brown A.J."/>
            <person name="Brunke S."/>
            <person name="Costanzo M.C."/>
            <person name="Fitzpatrick D.A."/>
            <person name="de Groot P.W."/>
            <person name="Harris D."/>
            <person name="Hoyer L.L."/>
            <person name="Hube B."/>
            <person name="Klis F.M."/>
            <person name="Kodira C."/>
            <person name="Lennard N."/>
            <person name="Logue M.E."/>
            <person name="Martin R."/>
            <person name="Neiman A.M."/>
            <person name="Nikolaou E."/>
            <person name="Quail M.A."/>
            <person name="Quinn J."/>
            <person name="Santos M.C."/>
            <person name="Schmitzberger F.F."/>
            <person name="Sherlock G."/>
            <person name="Shah P."/>
            <person name="Silverstein K.A."/>
            <person name="Skrzypek M.S."/>
            <person name="Soll D."/>
            <person name="Staggs R."/>
            <person name="Stansfield I."/>
            <person name="Stumpf M.P."/>
            <person name="Sudbery P.E."/>
            <person name="Srikantha T."/>
            <person name="Zeng Q."/>
            <person name="Berman J."/>
            <person name="Berriman M."/>
            <person name="Heitman J."/>
            <person name="Gow N.A."/>
            <person name="Lorenz M.C."/>
            <person name="Birren B.W."/>
            <person name="Kellis M."/>
            <person name="Cuomo C.A."/>
        </authorList>
    </citation>
    <scope>NUCLEOTIDE SEQUENCE [LARGE SCALE GENOMIC DNA]</scope>
    <source>
        <strain evidence="3">ATCC 6260 / CBS 566 / DSM 6381 / JCM 1539 / NBRC 10279 / NRRL Y-324</strain>
    </source>
</reference>
<dbReference type="Proteomes" id="UP000001997">
    <property type="component" value="Unassembled WGS sequence"/>
</dbReference>
<keyword evidence="3" id="KW-1185">Reference proteome</keyword>
<accession>A5DBN0</accession>
<dbReference type="RefSeq" id="XP_001487308.2">
    <property type="nucleotide sequence ID" value="XM_001487258.1"/>
</dbReference>
<proteinExistence type="predicted"/>
<gene>
    <name evidence="2" type="ORF">PGUG_00685</name>
</gene>
<dbReference type="VEuPathDB" id="FungiDB:PGUG_00685"/>
<dbReference type="EMBL" id="CH408155">
    <property type="protein sequence ID" value="EDK36587.2"/>
    <property type="molecule type" value="Genomic_DNA"/>
</dbReference>
<evidence type="ECO:0000313" key="2">
    <source>
        <dbReference type="EMBL" id="EDK36587.2"/>
    </source>
</evidence>
<feature type="signal peptide" evidence="1">
    <location>
        <begin position="1"/>
        <end position="27"/>
    </location>
</feature>
<dbReference type="InParanoid" id="A5DBN0"/>
<feature type="chain" id="PRO_5002681027" evidence="1">
    <location>
        <begin position="28"/>
        <end position="157"/>
    </location>
</feature>
<dbReference type="KEGG" id="pgu:PGUG_00685"/>
<feature type="non-terminal residue" evidence="2">
    <location>
        <position position="157"/>
    </location>
</feature>
<dbReference type="OrthoDB" id="4024574at2759"/>
<keyword evidence="1" id="KW-0732">Signal</keyword>
<organism evidence="2 3">
    <name type="scientific">Meyerozyma guilliermondii (strain ATCC 6260 / CBS 566 / DSM 6381 / JCM 1539 / NBRC 10279 / NRRL Y-324)</name>
    <name type="common">Yeast</name>
    <name type="synonym">Candida guilliermondii</name>
    <dbReference type="NCBI Taxonomy" id="294746"/>
    <lineage>
        <taxon>Eukaryota</taxon>
        <taxon>Fungi</taxon>
        <taxon>Dikarya</taxon>
        <taxon>Ascomycota</taxon>
        <taxon>Saccharomycotina</taxon>
        <taxon>Pichiomycetes</taxon>
        <taxon>Debaryomycetaceae</taxon>
        <taxon>Meyerozyma</taxon>
    </lineage>
</organism>
<dbReference type="HOGENOM" id="CLU_1682137_0_0_1"/>
<sequence>MEAAIDLAAKKMVAVSLLMLLLVVCMGMKHDQGLCASKNSMVPFSGFKVHIQYRWELYHLSVSKQLRLSHCRHGKVVSTTVIPLAHGSNLWNSSFCFVKPIVPTLAIASGTSILDTLGSIVGHKLEQLTKETYFSFARDVISQADPDKTTLDTTPKE</sequence>
<dbReference type="AlphaFoldDB" id="A5DBN0"/>
<name>A5DBN0_PICGU</name>
<evidence type="ECO:0000256" key="1">
    <source>
        <dbReference type="SAM" id="SignalP"/>
    </source>
</evidence>
<protein>
    <submittedName>
        <fullName evidence="2">Uncharacterized protein</fullName>
    </submittedName>
</protein>
<evidence type="ECO:0000313" key="3">
    <source>
        <dbReference type="Proteomes" id="UP000001997"/>
    </source>
</evidence>
<dbReference type="GeneID" id="5129127"/>